<gene>
    <name evidence="7" type="ORF">MTR67_052989</name>
</gene>
<comment type="similarity">
    <text evidence="2">Belongs to the VPS35L family.</text>
</comment>
<keyword evidence="5" id="KW-0653">Protein transport</keyword>
<reference evidence="7" key="1">
    <citation type="submission" date="2023-08" db="EMBL/GenBank/DDBJ databases">
        <title>A de novo genome assembly of Solanum verrucosum Schlechtendal, a Mexican diploid species geographically isolated from the other diploid A-genome species in potato relatives.</title>
        <authorList>
            <person name="Hosaka K."/>
        </authorList>
    </citation>
    <scope>NUCLEOTIDE SEQUENCE</scope>
    <source>
        <tissue evidence="7">Young leaves</tissue>
    </source>
</reference>
<dbReference type="EMBL" id="CP133623">
    <property type="protein sequence ID" value="WMV59604.1"/>
    <property type="molecule type" value="Genomic_DNA"/>
</dbReference>
<name>A0AAF0V8W5_SOLVR</name>
<evidence type="ECO:0000256" key="5">
    <source>
        <dbReference type="ARBA" id="ARBA00022927"/>
    </source>
</evidence>
<proteinExistence type="inferred from homology"/>
<dbReference type="GO" id="GO:0015031">
    <property type="term" value="P:protein transport"/>
    <property type="evidence" value="ECO:0007669"/>
    <property type="project" value="UniProtKB-KW"/>
</dbReference>
<dbReference type="AlphaFoldDB" id="A0AAF0V8W5"/>
<dbReference type="InterPro" id="IPR029705">
    <property type="entry name" value="VPS35L"/>
</dbReference>
<evidence type="ECO:0000256" key="2">
    <source>
        <dbReference type="ARBA" id="ARBA00010704"/>
    </source>
</evidence>
<dbReference type="Proteomes" id="UP001234989">
    <property type="component" value="Chromosome 12"/>
</dbReference>
<dbReference type="PANTHER" id="PTHR13673">
    <property type="entry name" value="ESOPHAGEAL CANCER ASSOCIATED PROTEIN"/>
    <property type="match status" value="1"/>
</dbReference>
<feature type="compositionally biased region" description="Polar residues" evidence="6">
    <location>
        <begin position="29"/>
        <end position="39"/>
    </location>
</feature>
<evidence type="ECO:0000313" key="7">
    <source>
        <dbReference type="EMBL" id="WMV59604.1"/>
    </source>
</evidence>
<evidence type="ECO:0000256" key="4">
    <source>
        <dbReference type="ARBA" id="ARBA00022753"/>
    </source>
</evidence>
<keyword evidence="4" id="KW-0967">Endosome</keyword>
<feature type="compositionally biased region" description="Basic and acidic residues" evidence="6">
    <location>
        <begin position="43"/>
        <end position="64"/>
    </location>
</feature>
<organism evidence="7 8">
    <name type="scientific">Solanum verrucosum</name>
    <dbReference type="NCBI Taxonomy" id="315347"/>
    <lineage>
        <taxon>Eukaryota</taxon>
        <taxon>Viridiplantae</taxon>
        <taxon>Streptophyta</taxon>
        <taxon>Embryophyta</taxon>
        <taxon>Tracheophyta</taxon>
        <taxon>Spermatophyta</taxon>
        <taxon>Magnoliopsida</taxon>
        <taxon>eudicotyledons</taxon>
        <taxon>Gunneridae</taxon>
        <taxon>Pentapetalae</taxon>
        <taxon>asterids</taxon>
        <taxon>lamiids</taxon>
        <taxon>Solanales</taxon>
        <taxon>Solanaceae</taxon>
        <taxon>Solanoideae</taxon>
        <taxon>Solaneae</taxon>
        <taxon>Solanum</taxon>
    </lineage>
</organism>
<feature type="compositionally biased region" description="Basic and acidic residues" evidence="6">
    <location>
        <begin position="1"/>
        <end position="16"/>
    </location>
</feature>
<evidence type="ECO:0000256" key="6">
    <source>
        <dbReference type="SAM" id="MobiDB-lite"/>
    </source>
</evidence>
<sequence>MELKFRHRDYKAEEQVHSLSRVAAETHPLSPQSPSSDQVDGTDYGRDEFFDPLRENHGKPEDSMKGLGRTSTEIAGEPYRDIAIHFLGKEWTSYKKVLMQKFPVSKMISISSLSSSIMKTGKGPEKPSANVHLEELDDPQRFAEEGVKYITLQEYVARLTELKDEISRAWHASDRITSFNLSIKVAKLLSDTSVLQLYPTLFVLATEILDMLGDMVWERIRQKAEYTEDGTLVHLPDNFQATEICAEAKETCYNWFCKVGSIRELLPRIYLELAICHCWRFLSEQPANYLPRLVMMARGIADPLASFYCRLYLAHCAQKLPQRDIGHLIISMNDMKTLLMNGAHVASVEKPSGALSGTRSSKLGLMEPAIEYVMKCLFKESCEVEPDVGYLWDGESVGTTGLEWIDKEGKKVLFGRSGSERKGKKKRRANSDYGGREKIKRVKRGILSFVHITSYYKKRKLDIEILCNNLLTCNAYVKQLQIGDILMGLGLARNQSELFGNSSCVSLVLHHLLRELPIRIVCSNALDILHLIECSNDYSFNQCLNYKLLGLRLCENISHVKEVHLVMKKVIQVVSQFNSLDEYLNVVDAHVDIALQKHMDSYLDSILDGIFERTLDEEIGENELSSLQSILLKLLNHFDNLENILRLNHFNQILSVMQGSSRTIVNMRILSIATRNSCVRDPTTIQFLFEVSRSLHDSIDLSTIKEKENNHSAHLVSRFIHMVDYDSEVERHLDFLVQCRGAFGSMSEVKEMIVHSSNLLVVKATRNDISDVIFVKSCIACSEVTIPSIPSHLKQLNLYLETAEVALMAGLVSHSDGLVDSALRCLHNVDLFEGSRIPKDIDGFQSTLCKFCSLIVMIPGNIERGVTSIPRNMFSILSSLSWMLPSMKAKVLCALILTVAALSQNNLLYHAIHDEVMGNDSLFYCDQQYLQELFSFSTVLLQSLIDTVLQEPIQAARGNLALDACNAVASSFEVSHSSLCAFFLKSLTEGPVILVCQGASEICSKLVETAKLSLSSNNKYLQSTIKFLNNRGFLQRGES</sequence>
<accession>A0AAF0V8W5</accession>
<dbReference type="PANTHER" id="PTHR13673:SF0">
    <property type="entry name" value="VPS35 ENDOSOMAL PROTEIN-SORTING FACTOR-LIKE"/>
    <property type="match status" value="1"/>
</dbReference>
<feature type="region of interest" description="Disordered" evidence="6">
    <location>
        <begin position="1"/>
        <end position="69"/>
    </location>
</feature>
<dbReference type="GO" id="GO:0032456">
    <property type="term" value="P:endocytic recycling"/>
    <property type="evidence" value="ECO:0007669"/>
    <property type="project" value="InterPro"/>
</dbReference>
<evidence type="ECO:0000256" key="1">
    <source>
        <dbReference type="ARBA" id="ARBA00004177"/>
    </source>
</evidence>
<keyword evidence="8" id="KW-1185">Reference proteome</keyword>
<keyword evidence="3" id="KW-0813">Transport</keyword>
<evidence type="ECO:0000313" key="8">
    <source>
        <dbReference type="Proteomes" id="UP001234989"/>
    </source>
</evidence>
<evidence type="ECO:0000256" key="3">
    <source>
        <dbReference type="ARBA" id="ARBA00022448"/>
    </source>
</evidence>
<dbReference type="GO" id="GO:0005768">
    <property type="term" value="C:endosome"/>
    <property type="evidence" value="ECO:0007669"/>
    <property type="project" value="UniProtKB-SubCell"/>
</dbReference>
<protein>
    <recommendedName>
        <fullName evidence="9">Esophageal cancer associated protein</fullName>
    </recommendedName>
</protein>
<comment type="subcellular location">
    <subcellularLocation>
        <location evidence="1">Endosome</location>
    </subcellularLocation>
</comment>
<evidence type="ECO:0008006" key="9">
    <source>
        <dbReference type="Google" id="ProtNLM"/>
    </source>
</evidence>